<accession>A0AAD9KG60</accession>
<name>A0AAD9KG60_9ANNE</name>
<protein>
    <recommendedName>
        <fullName evidence="5">Tubulin polyglutamylase complex subunit 1</fullName>
    </recommendedName>
</protein>
<feature type="domain" description="Tubulin polyglutamylase complex subunit 1-like C-terminal" evidence="2">
    <location>
        <begin position="42"/>
        <end position="236"/>
    </location>
</feature>
<feature type="domain" description="RIIa" evidence="1">
    <location>
        <begin position="13"/>
        <end position="39"/>
    </location>
</feature>
<dbReference type="PANTHER" id="PTHR31932:SF2">
    <property type="entry name" value="TUBULIN POLYGLUTAMYLASE COMPLEX SUBUNIT 1"/>
    <property type="match status" value="1"/>
</dbReference>
<proteinExistence type="predicted"/>
<dbReference type="SUPFAM" id="SSF47391">
    <property type="entry name" value="Dimerization-anchoring domain of cAMP-dependent PK regulatory subunit"/>
    <property type="match status" value="1"/>
</dbReference>
<evidence type="ECO:0000313" key="3">
    <source>
        <dbReference type="EMBL" id="KAK2170160.1"/>
    </source>
</evidence>
<dbReference type="InterPro" id="IPR047502">
    <property type="entry name" value="DD_TPGS1"/>
</dbReference>
<dbReference type="Pfam" id="PF24480">
    <property type="entry name" value="TPGS1_C"/>
    <property type="match status" value="1"/>
</dbReference>
<dbReference type="Proteomes" id="UP001208570">
    <property type="component" value="Unassembled WGS sequence"/>
</dbReference>
<dbReference type="CDD" id="cd22960">
    <property type="entry name" value="DD_TPGS1"/>
    <property type="match status" value="1"/>
</dbReference>
<organism evidence="3 4">
    <name type="scientific">Paralvinella palmiformis</name>
    <dbReference type="NCBI Taxonomy" id="53620"/>
    <lineage>
        <taxon>Eukaryota</taxon>
        <taxon>Metazoa</taxon>
        <taxon>Spiralia</taxon>
        <taxon>Lophotrochozoa</taxon>
        <taxon>Annelida</taxon>
        <taxon>Polychaeta</taxon>
        <taxon>Sedentaria</taxon>
        <taxon>Canalipalpata</taxon>
        <taxon>Terebellida</taxon>
        <taxon>Terebelliformia</taxon>
        <taxon>Alvinellidae</taxon>
        <taxon>Paralvinella</taxon>
    </lineage>
</organism>
<evidence type="ECO:0000259" key="1">
    <source>
        <dbReference type="Pfam" id="PF02197"/>
    </source>
</evidence>
<dbReference type="AlphaFoldDB" id="A0AAD9KG60"/>
<dbReference type="InterPro" id="IPR057632">
    <property type="entry name" value="TPGS1_C"/>
</dbReference>
<dbReference type="PANTHER" id="PTHR31932">
    <property type="entry name" value="TUBULIN POLYGLUTAMYLASE COMPLEX SUBUNIT 1"/>
    <property type="match status" value="1"/>
</dbReference>
<evidence type="ECO:0000259" key="2">
    <source>
        <dbReference type="Pfam" id="PF24480"/>
    </source>
</evidence>
<keyword evidence="4" id="KW-1185">Reference proteome</keyword>
<dbReference type="InterPro" id="IPR003117">
    <property type="entry name" value="cAMP_dep_PK_reg_su_I/II_a/b"/>
</dbReference>
<evidence type="ECO:0008006" key="5">
    <source>
        <dbReference type="Google" id="ProtNLM"/>
    </source>
</evidence>
<sequence length="258" mass="29520">MPSSERSGGSSQLKEVIAKILENRPEDPVSFLADYFDSLGDKIDRVSKAYQQICLTHYTKPAFANNIMIAYDILAQSKVTMAMDRRMKLSRKDTGKQVKGINGITYMELLNLMCKEFPPVVRDKLYKKIRCRDFEVIRFDVFKSSIFTCLVLKDFLSQCEGLFMVLDGQKSGKIDRVLSDAVVHQLHEAVKNTSNMPSSSVFLQLTAFFKGSSDKRQLGQEDFVIMAADAFLAKVREFDFNLDPPWHTDSRYYVHTTY</sequence>
<comment type="caution">
    <text evidence="3">The sequence shown here is derived from an EMBL/GenBank/DDBJ whole genome shotgun (WGS) entry which is preliminary data.</text>
</comment>
<dbReference type="EMBL" id="JAODUP010000004">
    <property type="protein sequence ID" value="KAK2170160.1"/>
    <property type="molecule type" value="Genomic_DNA"/>
</dbReference>
<evidence type="ECO:0000313" key="4">
    <source>
        <dbReference type="Proteomes" id="UP001208570"/>
    </source>
</evidence>
<dbReference type="Pfam" id="PF02197">
    <property type="entry name" value="RIIa"/>
    <property type="match status" value="1"/>
</dbReference>
<gene>
    <name evidence="3" type="ORF">LSH36_4g17000</name>
</gene>
<reference evidence="3" key="1">
    <citation type="journal article" date="2023" name="Mol. Biol. Evol.">
        <title>Third-Generation Sequencing Reveals the Adaptive Role of the Epigenome in Three Deep-Sea Polychaetes.</title>
        <authorList>
            <person name="Perez M."/>
            <person name="Aroh O."/>
            <person name="Sun Y."/>
            <person name="Lan Y."/>
            <person name="Juniper S.K."/>
            <person name="Young C.R."/>
            <person name="Angers B."/>
            <person name="Qian P.Y."/>
        </authorList>
    </citation>
    <scope>NUCLEOTIDE SEQUENCE</scope>
    <source>
        <strain evidence="3">P08H-3</strain>
    </source>
</reference>
<dbReference type="InterPro" id="IPR039235">
    <property type="entry name" value="TPGS1"/>
</dbReference>
<dbReference type="Gene3D" id="1.20.890.10">
    <property type="entry name" value="cAMP-dependent protein kinase regulatory subunit, dimerization-anchoring domain"/>
    <property type="match status" value="1"/>
</dbReference>
<dbReference type="GO" id="GO:0008017">
    <property type="term" value="F:microtubule binding"/>
    <property type="evidence" value="ECO:0007669"/>
    <property type="project" value="TreeGrafter"/>
</dbReference>